<evidence type="ECO:0000313" key="3">
    <source>
        <dbReference type="EMBL" id="CAB4181214.1"/>
    </source>
</evidence>
<dbReference type="EMBL" id="LR797010">
    <property type="protein sequence ID" value="CAB4181214.1"/>
    <property type="molecule type" value="Genomic_DNA"/>
</dbReference>
<evidence type="ECO:0000313" key="4">
    <source>
        <dbReference type="EMBL" id="CAB4204552.1"/>
    </source>
</evidence>
<evidence type="ECO:0000313" key="2">
    <source>
        <dbReference type="EMBL" id="CAB4168809.1"/>
    </source>
</evidence>
<proteinExistence type="predicted"/>
<reference evidence="3" key="1">
    <citation type="submission" date="2020-05" db="EMBL/GenBank/DDBJ databases">
        <authorList>
            <person name="Chiriac C."/>
            <person name="Salcher M."/>
            <person name="Ghai R."/>
            <person name="Kavagutti S V."/>
        </authorList>
    </citation>
    <scope>NUCLEOTIDE SEQUENCE</scope>
</reference>
<protein>
    <submittedName>
        <fullName evidence="3">Uncharacterized protein</fullName>
    </submittedName>
</protein>
<keyword evidence="1" id="KW-0812">Transmembrane</keyword>
<dbReference type="EMBL" id="LR798358">
    <property type="protein sequence ID" value="CAB5225886.1"/>
    <property type="molecule type" value="Genomic_DNA"/>
</dbReference>
<accession>A0A6J5QNS8</accession>
<feature type="transmembrane region" description="Helical" evidence="1">
    <location>
        <begin position="289"/>
        <end position="307"/>
    </location>
</feature>
<dbReference type="EMBL" id="LR797350">
    <property type="protein sequence ID" value="CAB4204552.1"/>
    <property type="molecule type" value="Genomic_DNA"/>
</dbReference>
<evidence type="ECO:0000313" key="5">
    <source>
        <dbReference type="EMBL" id="CAB5225886.1"/>
    </source>
</evidence>
<keyword evidence="1" id="KW-0472">Membrane</keyword>
<sequence length="539" mass="54778">MAGIPKVKITFDADLDELKKGVKSATTEVQSFGDRAAAFGKKAALAFAAAGAAFTAFAVSAVKAAAQDQAAQQKLADTIKATTNATALQIAGIDRYVTKTSIAASVTDDQIRPALARLARSTGDVEESQDLLALALDLSAASGKSLETVTNALAKSHEGSNTALKKLGLGLDENYLKTASNEQIVKDLTATYGNFSENQAKTAEARFRSMSIAINESKEAIGAALLPVAERLATFVLETLIPAIDGFIGGLTGNEGLKSSLTESQKDMFAWGERVKGLITTIIKFKDELLIVGGVIAGIFVVSKIAAGITATIALIKSLILAYNALKASSIVAGVASYFALNPLLGVGAVAVAAGVLAGANALARSSDVSTDFGDTSGFATSGAPSAISGGGSSRFAPTSPIGGGVTGGGVTGGGVSTPTGATSLVNLAKRLTDISDEFTELQFLVSTGGISKSAGAAQLNALTKEFRVLENQANALTAKESVGTFDVGSFRRGEAATMVTINMGVVGDPEGAARAVEQVFQDSLARGGISSTVGAYDR</sequence>
<evidence type="ECO:0000256" key="1">
    <source>
        <dbReference type="SAM" id="Phobius"/>
    </source>
</evidence>
<dbReference type="EMBL" id="LR796836">
    <property type="protein sequence ID" value="CAB4168809.1"/>
    <property type="molecule type" value="Genomic_DNA"/>
</dbReference>
<name>A0A6J5QNS8_9CAUD</name>
<keyword evidence="1" id="KW-1133">Transmembrane helix</keyword>
<gene>
    <name evidence="3" type="ORF">UFOVP1061_18</name>
    <name evidence="4" type="ORF">UFOVP1402_8</name>
    <name evidence="5" type="ORF">UFOVP1509_17</name>
    <name evidence="2" type="ORF">UFOVP886_9</name>
</gene>
<organism evidence="3">
    <name type="scientific">uncultured Caudovirales phage</name>
    <dbReference type="NCBI Taxonomy" id="2100421"/>
    <lineage>
        <taxon>Viruses</taxon>
        <taxon>Duplodnaviria</taxon>
        <taxon>Heunggongvirae</taxon>
        <taxon>Uroviricota</taxon>
        <taxon>Caudoviricetes</taxon>
        <taxon>Peduoviridae</taxon>
        <taxon>Maltschvirus</taxon>
        <taxon>Maltschvirus maltsch</taxon>
    </lineage>
</organism>